<protein>
    <submittedName>
        <fullName evidence="1">Uncharacterized protein</fullName>
    </submittedName>
</protein>
<name>A0A1I1XDZ0_9RHOB</name>
<dbReference type="STRING" id="74348.SAMN04488523_104342"/>
<accession>A0A1I1XDZ0</accession>
<reference evidence="1 2" key="1">
    <citation type="submission" date="2016-10" db="EMBL/GenBank/DDBJ databases">
        <authorList>
            <person name="de Groot N.N."/>
        </authorList>
    </citation>
    <scope>NUCLEOTIDE SEQUENCE [LARGE SCALE GENOMIC DNA]</scope>
    <source>
        <strain evidence="1 2">DSM 11443</strain>
    </source>
</reference>
<sequence>MTEEEFELHRALQTDRPDLRRPIELIRKIPLSWLYSNLSVAQFDKVIIALKEGCIVRSYD</sequence>
<evidence type="ECO:0000313" key="2">
    <source>
        <dbReference type="Proteomes" id="UP000198977"/>
    </source>
</evidence>
<gene>
    <name evidence="1" type="ORF">SAMN04488523_104342</name>
</gene>
<dbReference type="Proteomes" id="UP000198977">
    <property type="component" value="Unassembled WGS sequence"/>
</dbReference>
<dbReference type="AlphaFoldDB" id="A0A1I1XDZ0"/>
<evidence type="ECO:0000313" key="1">
    <source>
        <dbReference type="EMBL" id="SFE05575.1"/>
    </source>
</evidence>
<dbReference type="EMBL" id="FOMW01000004">
    <property type="protein sequence ID" value="SFE05575.1"/>
    <property type="molecule type" value="Genomic_DNA"/>
</dbReference>
<keyword evidence="2" id="KW-1185">Reference proteome</keyword>
<organism evidence="1 2">
    <name type="scientific">Sulfitobacter brevis</name>
    <dbReference type="NCBI Taxonomy" id="74348"/>
    <lineage>
        <taxon>Bacteria</taxon>
        <taxon>Pseudomonadati</taxon>
        <taxon>Pseudomonadota</taxon>
        <taxon>Alphaproteobacteria</taxon>
        <taxon>Rhodobacterales</taxon>
        <taxon>Roseobacteraceae</taxon>
        <taxon>Sulfitobacter</taxon>
    </lineage>
</organism>
<proteinExistence type="predicted"/>